<sequence>MKHHFGIFADGGGAFDLPQANQPASADQSANDERHCVSEERGSPSLANLLAWIFRARTCRLSWHLRRAAVRARFVAGKK</sequence>
<protein>
    <submittedName>
        <fullName evidence="2">Uncharacterized protein</fullName>
    </submittedName>
</protein>
<dbReference type="EMBL" id="SPQT01000001">
    <property type="protein sequence ID" value="TFV51332.1"/>
    <property type="molecule type" value="Genomic_DNA"/>
</dbReference>
<proteinExistence type="predicted"/>
<name>A0A4Y9M856_9BRAD</name>
<reference evidence="2 3" key="1">
    <citation type="submission" date="2019-03" db="EMBL/GenBank/DDBJ databases">
        <title>Bradyrhizobium diversity isolated from nodules of Chamaecrista fasciculata.</title>
        <authorList>
            <person name="Klepa M.S."/>
            <person name="Urquiaga M.O."/>
            <person name="Hungria M."/>
            <person name="Delamuta J.R."/>
        </authorList>
    </citation>
    <scope>NUCLEOTIDE SEQUENCE [LARGE SCALE GENOMIC DNA]</scope>
    <source>
        <strain evidence="2 3">CNPSo 3448</strain>
    </source>
</reference>
<organism evidence="2 3">
    <name type="scientific">Bradyrhizobium niftali</name>
    <dbReference type="NCBI Taxonomy" id="2560055"/>
    <lineage>
        <taxon>Bacteria</taxon>
        <taxon>Pseudomonadati</taxon>
        <taxon>Pseudomonadota</taxon>
        <taxon>Alphaproteobacteria</taxon>
        <taxon>Hyphomicrobiales</taxon>
        <taxon>Nitrobacteraceae</taxon>
        <taxon>Bradyrhizobium</taxon>
    </lineage>
</organism>
<comment type="caution">
    <text evidence="2">The sequence shown here is derived from an EMBL/GenBank/DDBJ whole genome shotgun (WGS) entry which is preliminary data.</text>
</comment>
<feature type="compositionally biased region" description="Basic and acidic residues" evidence="1">
    <location>
        <begin position="31"/>
        <end position="41"/>
    </location>
</feature>
<feature type="compositionally biased region" description="Polar residues" evidence="1">
    <location>
        <begin position="19"/>
        <end position="29"/>
    </location>
</feature>
<evidence type="ECO:0000313" key="2">
    <source>
        <dbReference type="EMBL" id="TFV51332.1"/>
    </source>
</evidence>
<evidence type="ECO:0000313" key="3">
    <source>
        <dbReference type="Proteomes" id="UP000297966"/>
    </source>
</evidence>
<dbReference type="AlphaFoldDB" id="A0A4Y9M856"/>
<keyword evidence="3" id="KW-1185">Reference proteome</keyword>
<feature type="region of interest" description="Disordered" evidence="1">
    <location>
        <begin position="10"/>
        <end position="41"/>
    </location>
</feature>
<accession>A0A4Y9M856</accession>
<evidence type="ECO:0000256" key="1">
    <source>
        <dbReference type="SAM" id="MobiDB-lite"/>
    </source>
</evidence>
<dbReference type="Proteomes" id="UP000297966">
    <property type="component" value="Unassembled WGS sequence"/>
</dbReference>
<dbReference type="RefSeq" id="WP_135173074.1">
    <property type="nucleotide sequence ID" value="NZ_SPQT01000001.1"/>
</dbReference>
<gene>
    <name evidence="2" type="ORF">E4K65_04510</name>
</gene>